<gene>
    <name evidence="6" type="ORF">G2W53_016328</name>
</gene>
<dbReference type="CDD" id="cd22162">
    <property type="entry name" value="F-box_AtSKIP3-like"/>
    <property type="match status" value="1"/>
</dbReference>
<dbReference type="InterPro" id="IPR036047">
    <property type="entry name" value="F-box-like_dom_sf"/>
</dbReference>
<dbReference type="PANTHER" id="PTHR33191:SF58">
    <property type="entry name" value="RIPENING-RELATED PROTEIN 1"/>
    <property type="match status" value="1"/>
</dbReference>
<dbReference type="AlphaFoldDB" id="A0A834TVV0"/>
<evidence type="ECO:0000256" key="5">
    <source>
        <dbReference type="SAM" id="MobiDB-lite"/>
    </source>
</evidence>
<accession>A0A834TVV0</accession>
<dbReference type="OrthoDB" id="406505at2759"/>
<protein>
    <submittedName>
        <fullName evidence="6">Putative ripening-related protein 1</fullName>
    </submittedName>
</protein>
<evidence type="ECO:0000313" key="6">
    <source>
        <dbReference type="EMBL" id="KAF7825164.1"/>
    </source>
</evidence>
<dbReference type="GO" id="GO:0005576">
    <property type="term" value="C:extracellular region"/>
    <property type="evidence" value="ECO:0007669"/>
    <property type="project" value="UniProtKB-SubCell"/>
</dbReference>
<dbReference type="CDD" id="cd22270">
    <property type="entry name" value="DPBB_kiwellin-like"/>
    <property type="match status" value="1"/>
</dbReference>
<dbReference type="PANTHER" id="PTHR33191">
    <property type="entry name" value="RIPENING-RELATED PROTEIN 2-RELATED"/>
    <property type="match status" value="1"/>
</dbReference>
<dbReference type="SUPFAM" id="SSF50685">
    <property type="entry name" value="Barwin-like endoglucanases"/>
    <property type="match status" value="1"/>
</dbReference>
<keyword evidence="3" id="KW-0964">Secreted</keyword>
<evidence type="ECO:0000256" key="4">
    <source>
        <dbReference type="ARBA" id="ARBA00022729"/>
    </source>
</evidence>
<feature type="compositionally biased region" description="Polar residues" evidence="5">
    <location>
        <begin position="1"/>
        <end position="10"/>
    </location>
</feature>
<evidence type="ECO:0000256" key="1">
    <source>
        <dbReference type="ARBA" id="ARBA00004613"/>
    </source>
</evidence>
<dbReference type="Pfam" id="PF24300">
    <property type="entry name" value="KWL1"/>
    <property type="match status" value="1"/>
</dbReference>
<organism evidence="6 7">
    <name type="scientific">Senna tora</name>
    <dbReference type="NCBI Taxonomy" id="362788"/>
    <lineage>
        <taxon>Eukaryota</taxon>
        <taxon>Viridiplantae</taxon>
        <taxon>Streptophyta</taxon>
        <taxon>Embryophyta</taxon>
        <taxon>Tracheophyta</taxon>
        <taxon>Spermatophyta</taxon>
        <taxon>Magnoliopsida</taxon>
        <taxon>eudicotyledons</taxon>
        <taxon>Gunneridae</taxon>
        <taxon>Pentapetalae</taxon>
        <taxon>rosids</taxon>
        <taxon>fabids</taxon>
        <taxon>Fabales</taxon>
        <taxon>Fabaceae</taxon>
        <taxon>Caesalpinioideae</taxon>
        <taxon>Cassia clade</taxon>
        <taxon>Senna</taxon>
    </lineage>
</organism>
<dbReference type="InterPro" id="IPR039271">
    <property type="entry name" value="Kiwellin-like"/>
</dbReference>
<evidence type="ECO:0000256" key="3">
    <source>
        <dbReference type="ARBA" id="ARBA00022525"/>
    </source>
</evidence>
<keyword evidence="7" id="KW-1185">Reference proteome</keyword>
<dbReference type="InterPro" id="IPR025886">
    <property type="entry name" value="PP2-like"/>
</dbReference>
<dbReference type="Pfam" id="PF14299">
    <property type="entry name" value="PP2"/>
    <property type="match status" value="1"/>
</dbReference>
<dbReference type="InterPro" id="IPR036908">
    <property type="entry name" value="RlpA-like_sf"/>
</dbReference>
<dbReference type="Gene3D" id="1.20.1280.50">
    <property type="match status" value="1"/>
</dbReference>
<evidence type="ECO:0000256" key="2">
    <source>
        <dbReference type="ARBA" id="ARBA00005592"/>
    </source>
</evidence>
<proteinExistence type="inferred from homology"/>
<dbReference type="Proteomes" id="UP000634136">
    <property type="component" value="Unassembled WGS sequence"/>
</dbReference>
<dbReference type="SUPFAM" id="SSF81383">
    <property type="entry name" value="F-box domain"/>
    <property type="match status" value="1"/>
</dbReference>
<comment type="similarity">
    <text evidence="2">Belongs to the kiwellin family.</text>
</comment>
<evidence type="ECO:0000313" key="7">
    <source>
        <dbReference type="Proteomes" id="UP000634136"/>
    </source>
</evidence>
<feature type="region of interest" description="Disordered" evidence="5">
    <location>
        <begin position="1"/>
        <end position="29"/>
    </location>
</feature>
<comment type="subcellular location">
    <subcellularLocation>
        <location evidence="1">Secreted</location>
    </subcellularLocation>
</comment>
<name>A0A834TVV0_9FABA</name>
<dbReference type="Gene3D" id="2.40.40.10">
    <property type="entry name" value="RlpA-like domain"/>
    <property type="match status" value="1"/>
</dbReference>
<reference evidence="6" key="1">
    <citation type="submission" date="2020-09" db="EMBL/GenBank/DDBJ databases">
        <title>Genome-Enabled Discovery of Anthraquinone Biosynthesis in Senna tora.</title>
        <authorList>
            <person name="Kang S.-H."/>
            <person name="Pandey R.P."/>
            <person name="Lee C.-M."/>
            <person name="Sim J.-S."/>
            <person name="Jeong J.-T."/>
            <person name="Choi B.-S."/>
            <person name="Jung M."/>
            <person name="Ginzburg D."/>
            <person name="Zhao K."/>
            <person name="Won S.Y."/>
            <person name="Oh T.-J."/>
            <person name="Yu Y."/>
            <person name="Kim N.-H."/>
            <person name="Lee O.R."/>
            <person name="Lee T.-H."/>
            <person name="Bashyal P."/>
            <person name="Kim T.-S."/>
            <person name="Lee W.-H."/>
            <person name="Kawkins C."/>
            <person name="Kim C.-K."/>
            <person name="Kim J.S."/>
            <person name="Ahn B.O."/>
            <person name="Rhee S.Y."/>
            <person name="Sohng J.K."/>
        </authorList>
    </citation>
    <scope>NUCLEOTIDE SEQUENCE</scope>
    <source>
        <tissue evidence="6">Leaf</tissue>
    </source>
</reference>
<keyword evidence="4" id="KW-0732">Signal</keyword>
<comment type="caution">
    <text evidence="6">The sequence shown here is derived from an EMBL/GenBank/DDBJ whole genome shotgun (WGS) entry which is preliminary data.</text>
</comment>
<sequence>METTSLSKASSILGGDGGGPSECDNQYHSDDTPVVALSTGWFDHRSRCLNNITISANGKSVVAMVVDECDSTMGCDEDNDYQPPCDNNIVDASKAVWKALGVPQAQWGGLDITWVLPGDCISKIVSFTTPKDACRSTLVSSAFKEAADADAAWERFLPSDCKHIVSQSTSPRLNFLPAKQLYLHLCHHPLLLANGNMCILTLMSSVVDIEILHSWERGTAAQEFFLGQREWQKVLHAWCREPFDYLGNNTYVLELDFCARVQVWSAFRSFALIIQNFMFGNGATIIDIQEPGEIFSQVAKLNYVWWFEVKGSFQTKHLSPNTAYAVFFVFKFEREKRGFKDKYVEFTVNYEGSINGSLKRLILDPPENAVQQREDGWMEVEMGDFFNENEHDDLVQFRIWETDGFYTKEGLVVEGVEFRPKIKE</sequence>
<dbReference type="EMBL" id="JAAIUW010000006">
    <property type="protein sequence ID" value="KAF7825164.1"/>
    <property type="molecule type" value="Genomic_DNA"/>
</dbReference>